<evidence type="ECO:0000313" key="32">
    <source>
        <dbReference type="Proteomes" id="UP001142489"/>
    </source>
</evidence>
<feature type="domain" description="FYVE-type" evidence="29">
    <location>
        <begin position="89"/>
        <end position="146"/>
    </location>
</feature>
<evidence type="ECO:0000259" key="30">
    <source>
        <dbReference type="PROSITE" id="PS50916"/>
    </source>
</evidence>
<dbReference type="PROSITE" id="PS50004">
    <property type="entry name" value="C2"/>
    <property type="match status" value="2"/>
</dbReference>
<dbReference type="GO" id="GO:0006886">
    <property type="term" value="P:intracellular protein transport"/>
    <property type="evidence" value="ECO:0007669"/>
    <property type="project" value="InterPro"/>
</dbReference>
<dbReference type="FunFam" id="3.30.40.10:FF:000182">
    <property type="entry name" value="rabphilin-3A isoform X1"/>
    <property type="match status" value="1"/>
</dbReference>
<dbReference type="InterPro" id="IPR013083">
    <property type="entry name" value="Znf_RING/FYVE/PHD"/>
</dbReference>
<dbReference type="InterPro" id="IPR041282">
    <property type="entry name" value="FYVE_2"/>
</dbReference>
<dbReference type="PRINTS" id="PR00399">
    <property type="entry name" value="SYNAPTOTAGMN"/>
</dbReference>
<dbReference type="InterPro" id="IPR011011">
    <property type="entry name" value="Znf_FYVE_PHD"/>
</dbReference>
<evidence type="ECO:0000256" key="2">
    <source>
        <dbReference type="ARBA" id="ARBA00004432"/>
    </source>
</evidence>
<evidence type="ECO:0000256" key="27">
    <source>
        <dbReference type="SAM" id="MobiDB-lite"/>
    </source>
</evidence>
<keyword evidence="16" id="KW-0446">Lipid-binding</keyword>
<dbReference type="GO" id="GO:0043197">
    <property type="term" value="C:dendritic spine"/>
    <property type="evidence" value="ECO:0007669"/>
    <property type="project" value="UniProtKB-SubCell"/>
</dbReference>
<feature type="domain" description="C2" evidence="28">
    <location>
        <begin position="539"/>
        <end position="672"/>
    </location>
</feature>
<dbReference type="AlphaFoldDB" id="A0A9Q0XCF8"/>
<dbReference type="PROSITE" id="PS50916">
    <property type="entry name" value="RABBD"/>
    <property type="match status" value="1"/>
</dbReference>
<evidence type="ECO:0000256" key="19">
    <source>
        <dbReference type="ARBA" id="ARBA00023273"/>
    </source>
</evidence>
<dbReference type="SMART" id="SM00239">
    <property type="entry name" value="C2"/>
    <property type="match status" value="2"/>
</dbReference>
<keyword evidence="4" id="KW-0813">Transport</keyword>
<evidence type="ECO:0000256" key="15">
    <source>
        <dbReference type="ARBA" id="ARBA00023018"/>
    </source>
</evidence>
<dbReference type="Pfam" id="PF02318">
    <property type="entry name" value="FYVE_2"/>
    <property type="match status" value="1"/>
</dbReference>
<feature type="compositionally biased region" description="Acidic residues" evidence="27">
    <location>
        <begin position="364"/>
        <end position="379"/>
    </location>
</feature>
<evidence type="ECO:0000256" key="17">
    <source>
        <dbReference type="ARBA" id="ARBA00023136"/>
    </source>
</evidence>
<gene>
    <name evidence="31" type="ORF">JRQ81_007906</name>
</gene>
<keyword evidence="18" id="KW-0628">Postsynaptic cell membrane</keyword>
<dbReference type="CDD" id="cd04035">
    <property type="entry name" value="C2A_Rabphilin_Doc2"/>
    <property type="match status" value="1"/>
</dbReference>
<keyword evidence="8" id="KW-0479">Metal-binding</keyword>
<organism evidence="31 32">
    <name type="scientific">Phrynocephalus forsythii</name>
    <dbReference type="NCBI Taxonomy" id="171643"/>
    <lineage>
        <taxon>Eukaryota</taxon>
        <taxon>Metazoa</taxon>
        <taxon>Chordata</taxon>
        <taxon>Craniata</taxon>
        <taxon>Vertebrata</taxon>
        <taxon>Euteleostomi</taxon>
        <taxon>Lepidosauria</taxon>
        <taxon>Squamata</taxon>
        <taxon>Bifurcata</taxon>
        <taxon>Unidentata</taxon>
        <taxon>Episquamata</taxon>
        <taxon>Toxicofera</taxon>
        <taxon>Iguania</taxon>
        <taxon>Acrodonta</taxon>
        <taxon>Agamidae</taxon>
        <taxon>Agaminae</taxon>
        <taxon>Phrynocephalus</taxon>
    </lineage>
</organism>
<dbReference type="EMBL" id="JAPFRF010000016">
    <property type="protein sequence ID" value="KAJ7309835.1"/>
    <property type="molecule type" value="Genomic_DNA"/>
</dbReference>
<comment type="function">
    <text evidence="22">Plays an essential role in docking and fusion steps of regulated exocytosis. At the presynaptic level, RPH3A is recruited by RAB3A to the synaptic vesicle membrane in a GTP-dependent manner where it modulates synaptic vesicle trafficking and calcium-triggered neurotransmitter release. In the post-synaptic compartment, forms a ternary complex with GRIN2A and DLG4 and regulates NMDA receptor stability. Also plays a role in the exocytosis of arginine vasopressin hormone.</text>
</comment>
<dbReference type="Pfam" id="PF00168">
    <property type="entry name" value="C2"/>
    <property type="match status" value="2"/>
</dbReference>
<keyword evidence="7" id="KW-0597">Phosphoprotein</keyword>
<comment type="caution">
    <text evidence="31">The sequence shown here is derived from an EMBL/GenBank/DDBJ whole genome shotgun (WGS) entry which is preliminary data.</text>
</comment>
<evidence type="ECO:0000256" key="8">
    <source>
        <dbReference type="ARBA" id="ARBA00022723"/>
    </source>
</evidence>
<dbReference type="SUPFAM" id="SSF49562">
    <property type="entry name" value="C2 domain (Calcium/lipid-binding domain, CaLB)"/>
    <property type="match status" value="2"/>
</dbReference>
<keyword evidence="9" id="KW-0677">Repeat</keyword>
<evidence type="ECO:0000256" key="23">
    <source>
        <dbReference type="ARBA" id="ARBA00066191"/>
    </source>
</evidence>
<comment type="subcellular location">
    <subcellularLocation>
        <location evidence="3">Cell projection</location>
        <location evidence="3">Dendritic spine</location>
    </subcellularLocation>
    <subcellularLocation>
        <location evidence="2">Cytoplasmic vesicle</location>
        <location evidence="2">Secretory vesicle</location>
        <location evidence="2">Synaptic vesicle membrane</location>
    </subcellularLocation>
    <subcellularLocation>
        <location evidence="1">Membrane</location>
        <topology evidence="1">Peripheral membrane protein</topology>
    </subcellularLocation>
    <subcellularLocation>
        <location evidence="21">Postsynaptic cell membrane</location>
    </subcellularLocation>
</comment>
<keyword evidence="14" id="KW-0653">Protein transport</keyword>
<dbReference type="GO" id="GO:0006887">
    <property type="term" value="P:exocytosis"/>
    <property type="evidence" value="ECO:0007669"/>
    <property type="project" value="TreeGrafter"/>
</dbReference>
<comment type="subunit">
    <text evidence="23">Interacts with RAB3B, RAB3C, RAB3D, RAB8A, RAB27A and RAB27B. Interacts with RAB3A; this interaction recruits RPH3A to synaptic vesicules. Interacts (via C2B domain) with SNAP25. Interacts with deubiquitinating enzyme CAND1; this interaction results in the deubiquitination of RPH3A. Interacts with GRIN2A and DLG4; this ternary complex regulates NMDA receptor composition at postsynaptic membranes. Interacts with SNCA.</text>
</comment>
<dbReference type="Gene3D" id="3.30.40.10">
    <property type="entry name" value="Zinc/RING finger domain, C3HC4 (zinc finger)"/>
    <property type="match status" value="1"/>
</dbReference>
<keyword evidence="11" id="KW-0862">Zinc</keyword>
<dbReference type="GO" id="GO:0045211">
    <property type="term" value="C:postsynaptic membrane"/>
    <property type="evidence" value="ECO:0007669"/>
    <property type="project" value="UniProtKB-SubCell"/>
</dbReference>
<dbReference type="GO" id="GO:0008289">
    <property type="term" value="F:lipid binding"/>
    <property type="evidence" value="ECO:0007669"/>
    <property type="project" value="UniProtKB-KW"/>
</dbReference>
<keyword evidence="12" id="KW-0106">Calcium</keyword>
<evidence type="ECO:0000256" key="26">
    <source>
        <dbReference type="PROSITE-ProRule" id="PRU00091"/>
    </source>
</evidence>
<dbReference type="OrthoDB" id="270970at2759"/>
<evidence type="ECO:0000313" key="31">
    <source>
        <dbReference type="EMBL" id="KAJ7309835.1"/>
    </source>
</evidence>
<evidence type="ECO:0000256" key="16">
    <source>
        <dbReference type="ARBA" id="ARBA00023121"/>
    </source>
</evidence>
<dbReference type="GO" id="GO:0098850">
    <property type="term" value="C:extrinsic component of synaptic vesicle membrane"/>
    <property type="evidence" value="ECO:0007669"/>
    <property type="project" value="TreeGrafter"/>
</dbReference>
<evidence type="ECO:0000256" key="22">
    <source>
        <dbReference type="ARBA" id="ARBA00060345"/>
    </source>
</evidence>
<reference evidence="31" key="1">
    <citation type="journal article" date="2023" name="DNA Res.">
        <title>Chromosome-level genome assembly of Phrynocephalus forsythii using third-generation DNA sequencing and Hi-C analysis.</title>
        <authorList>
            <person name="Qi Y."/>
            <person name="Zhao W."/>
            <person name="Zhao Y."/>
            <person name="Niu C."/>
            <person name="Cao S."/>
            <person name="Zhang Y."/>
        </authorList>
    </citation>
    <scope>NUCLEOTIDE SEQUENCE</scope>
    <source>
        <tissue evidence="31">Muscle</tissue>
    </source>
</reference>
<evidence type="ECO:0000256" key="25">
    <source>
        <dbReference type="ARBA" id="ARBA00075517"/>
    </source>
</evidence>
<evidence type="ECO:0000256" key="6">
    <source>
        <dbReference type="ARBA" id="ARBA00022481"/>
    </source>
</evidence>
<dbReference type="GO" id="GO:0017158">
    <property type="term" value="P:regulation of calcium ion-dependent exocytosis"/>
    <property type="evidence" value="ECO:0007669"/>
    <property type="project" value="TreeGrafter"/>
</dbReference>
<dbReference type="InterPro" id="IPR017455">
    <property type="entry name" value="Znf_FYVE-rel"/>
</dbReference>
<dbReference type="CDD" id="cd08384">
    <property type="entry name" value="C2B_Rabphilin_Doc2"/>
    <property type="match status" value="1"/>
</dbReference>
<feature type="region of interest" description="Disordered" evidence="27">
    <location>
        <begin position="173"/>
        <end position="379"/>
    </location>
</feature>
<dbReference type="InterPro" id="IPR047022">
    <property type="entry name" value="Rabphilin_Doc2_C2A"/>
</dbReference>
<feature type="compositionally biased region" description="Low complexity" evidence="27">
    <location>
        <begin position="274"/>
        <end position="290"/>
    </location>
</feature>
<keyword evidence="17" id="KW-0472">Membrane</keyword>
<evidence type="ECO:0000256" key="7">
    <source>
        <dbReference type="ARBA" id="ARBA00022553"/>
    </source>
</evidence>
<evidence type="ECO:0000259" key="29">
    <source>
        <dbReference type="PROSITE" id="PS50178"/>
    </source>
</evidence>
<feature type="domain" description="RabBD" evidence="30">
    <location>
        <begin position="41"/>
        <end position="158"/>
    </location>
</feature>
<dbReference type="GO" id="GO:0031267">
    <property type="term" value="F:small GTPase binding"/>
    <property type="evidence" value="ECO:0007669"/>
    <property type="project" value="InterPro"/>
</dbReference>
<evidence type="ECO:0000256" key="14">
    <source>
        <dbReference type="ARBA" id="ARBA00022927"/>
    </source>
</evidence>
<dbReference type="InterPro" id="IPR001565">
    <property type="entry name" value="Synaptotagmin"/>
</dbReference>
<evidence type="ECO:0000256" key="10">
    <source>
        <dbReference type="ARBA" id="ARBA00022771"/>
    </source>
</evidence>
<keyword evidence="19" id="KW-0966">Cell projection</keyword>
<keyword evidence="13" id="KW-0832">Ubl conjugation</keyword>
<keyword evidence="6" id="KW-0488">Methylation</keyword>
<evidence type="ECO:0000256" key="13">
    <source>
        <dbReference type="ARBA" id="ARBA00022843"/>
    </source>
</evidence>
<protein>
    <recommendedName>
        <fullName evidence="24">Rabphilin-3A</fullName>
    </recommendedName>
    <alternativeName>
        <fullName evidence="25">Exophilin-1</fullName>
    </alternativeName>
</protein>
<dbReference type="InterPro" id="IPR035892">
    <property type="entry name" value="C2_domain_sf"/>
</dbReference>
<keyword evidence="15" id="KW-0770">Synapse</keyword>
<sequence>MTDTVIGNGNSQWMYQNDRQMALRGGAPGRWSPHGSQPEPGRKNEELTDEEKEIINRVIARAEKMEEMEQERIGRLMNRLEDMRRNVAGDGVNRCILCGEQLGRLGSESVVCEDCKKNVCTKCGIQTTNNRPHAIWLCKICIEQREVWKRSGAWFFKGMPKQMLPEPMPISKEKLQPAASEPAQDPKPYSHQHSQGQAEAIAPVEEEAPARSGTEPTATVYGRGNYAQRNRKASEVRMAPSGSEYPGDGSAESQDFAAENEVHRSPAGARRSDPGQAAGARAYPPASAPSTQPAEQGPAGGVRQGPASRFPERQGSLSAAAPPAEGGYSAPGASRDERPMRQVAPYSQAATPPVAATPTRQAPPEEEEEEEANSYDSDEATTLGALEFSLLYNQENSSLHCTLIKAKGLKPMDSNGLADPYVKLHLLPGASKSNKLRTKTLRNTRNPVWNETLVYHGITDEDMQRKTLRISVCDEDKFGHNEFIGETRVALKKVKPNQKKNFNICLEKVIPMKRAGTTGSTRGMALYEDEADQGGDVEERGKILVSLMYSTQKGGLIVGVVRCVHLAAMDANGYSDPFVKICLKPDMGKKAKHKTQIKKKTLNPEFNEEFFYDVKHGDLAKKSLDISVWDYDIGKSNDYIGGCQLGITAKGERLKHWYECLKNKDKKIERWHTLQNENHVSSD</sequence>
<evidence type="ECO:0000259" key="28">
    <source>
        <dbReference type="PROSITE" id="PS50004"/>
    </source>
</evidence>
<accession>A0A9Q0XCF8</accession>
<dbReference type="GO" id="GO:0061669">
    <property type="term" value="P:spontaneous neurotransmitter secretion"/>
    <property type="evidence" value="ECO:0007669"/>
    <property type="project" value="TreeGrafter"/>
</dbReference>
<evidence type="ECO:0000256" key="3">
    <source>
        <dbReference type="ARBA" id="ARBA00004552"/>
    </source>
</evidence>
<dbReference type="Proteomes" id="UP001142489">
    <property type="component" value="Unassembled WGS sequence"/>
</dbReference>
<dbReference type="Gene3D" id="2.60.40.150">
    <property type="entry name" value="C2 domain"/>
    <property type="match status" value="2"/>
</dbReference>
<dbReference type="PANTHER" id="PTHR45729">
    <property type="entry name" value="RABPHILIN, ISOFORM A"/>
    <property type="match status" value="1"/>
</dbReference>
<evidence type="ECO:0000256" key="21">
    <source>
        <dbReference type="ARBA" id="ARBA00034100"/>
    </source>
</evidence>
<evidence type="ECO:0000256" key="1">
    <source>
        <dbReference type="ARBA" id="ARBA00004170"/>
    </source>
</evidence>
<feature type="compositionally biased region" description="Low complexity" evidence="27">
    <location>
        <begin position="349"/>
        <end position="362"/>
    </location>
</feature>
<dbReference type="PRINTS" id="PR00360">
    <property type="entry name" value="C2DOMAIN"/>
</dbReference>
<keyword evidence="5" id="KW-1003">Cell membrane</keyword>
<feature type="domain" description="C2" evidence="28">
    <location>
        <begin position="382"/>
        <end position="504"/>
    </location>
</feature>
<evidence type="ECO:0000256" key="9">
    <source>
        <dbReference type="ARBA" id="ARBA00022737"/>
    </source>
</evidence>
<dbReference type="FunFam" id="2.60.40.150:FF:000032">
    <property type="entry name" value="Double c2-like domain-containing"/>
    <property type="match status" value="1"/>
</dbReference>
<dbReference type="GO" id="GO:0008270">
    <property type="term" value="F:zinc ion binding"/>
    <property type="evidence" value="ECO:0007669"/>
    <property type="project" value="UniProtKB-KW"/>
</dbReference>
<dbReference type="CDD" id="cd15762">
    <property type="entry name" value="FYVE_RP3A"/>
    <property type="match status" value="1"/>
</dbReference>
<feature type="region of interest" description="Disordered" evidence="27">
    <location>
        <begin position="23"/>
        <end position="50"/>
    </location>
</feature>
<evidence type="ECO:0000256" key="4">
    <source>
        <dbReference type="ARBA" id="ARBA00022448"/>
    </source>
</evidence>
<keyword evidence="10 26" id="KW-0863">Zinc-finger</keyword>
<evidence type="ECO:0000256" key="20">
    <source>
        <dbReference type="ARBA" id="ARBA00023329"/>
    </source>
</evidence>
<dbReference type="InterPro" id="IPR010911">
    <property type="entry name" value="Rab_BD"/>
</dbReference>
<evidence type="ECO:0000256" key="18">
    <source>
        <dbReference type="ARBA" id="ARBA00023257"/>
    </source>
</evidence>
<evidence type="ECO:0000256" key="11">
    <source>
        <dbReference type="ARBA" id="ARBA00022833"/>
    </source>
</evidence>
<name>A0A9Q0XCF8_9SAUR</name>
<dbReference type="InterPro" id="IPR000008">
    <property type="entry name" value="C2_dom"/>
</dbReference>
<evidence type="ECO:0000256" key="12">
    <source>
        <dbReference type="ARBA" id="ARBA00022837"/>
    </source>
</evidence>
<evidence type="ECO:0000256" key="5">
    <source>
        <dbReference type="ARBA" id="ARBA00022475"/>
    </source>
</evidence>
<dbReference type="PANTHER" id="PTHR45729:SF3">
    <property type="entry name" value="RABPHILIN-3A"/>
    <property type="match status" value="1"/>
</dbReference>
<proteinExistence type="predicted"/>
<dbReference type="InterPro" id="IPR043566">
    <property type="entry name" value="Rabphilin/DOC2/Noc2"/>
</dbReference>
<dbReference type="SUPFAM" id="SSF57903">
    <property type="entry name" value="FYVE/PHD zinc finger"/>
    <property type="match status" value="1"/>
</dbReference>
<dbReference type="PROSITE" id="PS50178">
    <property type="entry name" value="ZF_FYVE"/>
    <property type="match status" value="1"/>
</dbReference>
<keyword evidence="20" id="KW-0968">Cytoplasmic vesicle</keyword>
<dbReference type="InterPro" id="IPR028698">
    <property type="entry name" value="FYVE_RPH3A"/>
</dbReference>
<dbReference type="FunFam" id="2.60.40.150:FF:000023">
    <property type="entry name" value="Double C2-like domain-containing protein"/>
    <property type="match status" value="1"/>
</dbReference>
<keyword evidence="32" id="KW-1185">Reference proteome</keyword>
<evidence type="ECO:0000256" key="24">
    <source>
        <dbReference type="ARBA" id="ARBA00074062"/>
    </source>
</evidence>